<feature type="region of interest" description="Disordered" evidence="4">
    <location>
        <begin position="340"/>
        <end position="467"/>
    </location>
</feature>
<dbReference type="SMART" id="SM00093">
    <property type="entry name" value="SERPIN"/>
    <property type="match status" value="1"/>
</dbReference>
<feature type="compositionally biased region" description="Basic and acidic residues" evidence="4">
    <location>
        <begin position="442"/>
        <end position="458"/>
    </location>
</feature>
<dbReference type="SUPFAM" id="SSF56574">
    <property type="entry name" value="Serpins"/>
    <property type="match status" value="1"/>
</dbReference>
<dbReference type="EMBL" id="GECZ01019255">
    <property type="protein sequence ID" value="JAS50514.1"/>
    <property type="molecule type" value="Transcribed_RNA"/>
</dbReference>
<feature type="compositionally biased region" description="Polar residues" evidence="4">
    <location>
        <begin position="262"/>
        <end position="281"/>
    </location>
</feature>
<evidence type="ECO:0000313" key="6">
    <source>
        <dbReference type="EMBL" id="JAS50514.1"/>
    </source>
</evidence>
<dbReference type="Gene3D" id="3.30.497.10">
    <property type="entry name" value="Antithrombin, subunit I, domain 2"/>
    <property type="match status" value="1"/>
</dbReference>
<dbReference type="InterPro" id="IPR023795">
    <property type="entry name" value="Serpin_CS"/>
</dbReference>
<feature type="region of interest" description="Disordered" evidence="4">
    <location>
        <begin position="225"/>
        <end position="301"/>
    </location>
</feature>
<feature type="compositionally biased region" description="Low complexity" evidence="4">
    <location>
        <begin position="622"/>
        <end position="638"/>
    </location>
</feature>
<accession>A0A1B6FK16</accession>
<evidence type="ECO:0000256" key="3">
    <source>
        <dbReference type="RuleBase" id="RU000411"/>
    </source>
</evidence>
<evidence type="ECO:0000256" key="1">
    <source>
        <dbReference type="ARBA" id="ARBA00022690"/>
    </source>
</evidence>
<dbReference type="PROSITE" id="PS00284">
    <property type="entry name" value="SERPIN"/>
    <property type="match status" value="1"/>
</dbReference>
<feature type="compositionally biased region" description="Polar residues" evidence="4">
    <location>
        <begin position="340"/>
        <end position="350"/>
    </location>
</feature>
<dbReference type="Gene3D" id="2.30.39.10">
    <property type="entry name" value="Alpha-1-antitrypsin, domain 1"/>
    <property type="match status" value="2"/>
</dbReference>
<feature type="region of interest" description="Disordered" evidence="4">
    <location>
        <begin position="150"/>
        <end position="183"/>
    </location>
</feature>
<dbReference type="InterPro" id="IPR023796">
    <property type="entry name" value="Serpin_dom"/>
</dbReference>
<reference evidence="6" key="1">
    <citation type="submission" date="2015-11" db="EMBL/GenBank/DDBJ databases">
        <title>De novo transcriptome assembly of four potential Pierce s Disease insect vectors from Arizona vineyards.</title>
        <authorList>
            <person name="Tassone E.E."/>
        </authorList>
    </citation>
    <scope>NUCLEOTIDE SEQUENCE</scope>
</reference>
<sequence length="1494" mass="163003">AGGDGETLDSPSNSPTFYHDSLSSSHLDETDLEPNMAQGVHNVVASVQNVLRSELEASKIKKTTSKPPLSIPDSISSWSMLFPAIIGDSSEALDDDTGNGVNEPIDIDRIPASSNNEKTEIKISPDDATTEGTTKPTAVPPIIHFLEIQSVPAKNPTKTPTNFTTTTPVVSTTEPPTTEKATSPVNPILEMSASISSLLSQVTDNQTSVDIENKTSINSVPSTTVKTTNEAIEQSPTVVKPELKPESSNVKTITKRPEQIETRTASPVPSSNLDSKPNNMVESAALPNKTSKPDLKTTTEGSVKQSTVKVVTDSLTTNIKTTDAVVSLITTTKPVLKTNGVVNNKTKPSSTTTVKQKIQVTTPVSTKKNGVKNQTQSGGTTTKSPMTVNKTNKVNETLEAHGSEEVAKVVPNKQAQAANKVKGNNQTKSSVSNATNPKPHKKVPDNKPHSPDCVDSKKKTPPVEVKNKEQLDTAASSHLSESLNPSQLKTPVHQEIKIVQKPTSSQSNKPLVHNKINPSDDIKITTYKPSTSQPFTTKPSINKISTTTERIQSENKITSESKIHEVNSSLFDIKNHVLDDHNSTTEVETTTLLTITNSTQGTSNISNHESAASKTEEIKLPSLTQTNTTNTLSSSTTSKETDGIDHSTEIACTHNKKPVHTSIQDKISDAQNDFAASDTEEVKLTTSPFVPTTERELTTEISNSKDATTESITEMTSTVIAEDLTTTEKSEEIATDLPETTTLNMPEMDFVKEGISAVTNILLDSKPALEPQLPLPTIPLSESASNIVLSPPVKGELKHASSFDDFEMTTNDPIEESTTIVLSSTTEKEKPIYFTTTDPPTTETELPTTENIIGADSNAQTTNIADDTELTTESETTTVLDETTTATYQEIEHKETSESKIISTINNQTLPTKESKLSPENINETAETVILCNHTLSKINETKSVPSNDVNNTEVKDHLEPAQSIIFESNKISGDKATSASQSVTVETTPKNSIKDDNLNVKTALKPDPSKYTQVKYPGLQSAYRPIPETPISSPTAVELHPAPHESMGLEATTAFLADDVRRFADLCNELAFRMWTSITGKGSISSRSLVLSPFATTSLLAMVFLGARGPTSGQMNDVLRLDDMVTFNPHQVLQNVTESVLNSRNYGVTTAAFVRELYSDKLKGKILDFYKERAQQYYDGHVEEIAFNVVGDILRRRTNLLVKRQTLGKVPEYLRGSTLSLRPPLAAFSANIFQTDCDLASTEGRDGEMYFVVRPSTRQRRLVPVPAAVWRTGFLAGYEPGLDATAVALGTDSVVSTVLVLPGQQGQVAPGDGLARLEQRLIETSYRRGGWTRILRSLLPRPGLELQVPRFSHRSVLNVTSTLQRMGLKDLFIENRADLRGLNGLSNDLHLSDMVQVNTFSTCGDDTIGARHHIETYPVSPQRMGRDDPELYPRPEDFENSDILKVPLNLRPRQARLPDNPRLRFDRPFLYMVRHNPTGMILHMGRFNPRLLP</sequence>
<feature type="compositionally biased region" description="Basic and acidic residues" evidence="4">
    <location>
        <begin position="396"/>
        <end position="407"/>
    </location>
</feature>
<keyword evidence="1" id="KW-0646">Protease inhibitor</keyword>
<dbReference type="PANTHER" id="PTHR11461">
    <property type="entry name" value="SERINE PROTEASE INHIBITOR, SERPIN"/>
    <property type="match status" value="1"/>
</dbReference>
<dbReference type="Pfam" id="PF00079">
    <property type="entry name" value="Serpin"/>
    <property type="match status" value="1"/>
</dbReference>
<evidence type="ECO:0000256" key="4">
    <source>
        <dbReference type="SAM" id="MobiDB-lite"/>
    </source>
</evidence>
<feature type="region of interest" description="Disordered" evidence="4">
    <location>
        <begin position="501"/>
        <end position="540"/>
    </location>
</feature>
<evidence type="ECO:0000256" key="2">
    <source>
        <dbReference type="ARBA" id="ARBA00022900"/>
    </source>
</evidence>
<feature type="compositionally biased region" description="Low complexity" evidence="4">
    <location>
        <begin position="351"/>
        <end position="362"/>
    </location>
</feature>
<dbReference type="GO" id="GO:0005615">
    <property type="term" value="C:extracellular space"/>
    <property type="evidence" value="ECO:0007669"/>
    <property type="project" value="InterPro"/>
</dbReference>
<dbReference type="InterPro" id="IPR042178">
    <property type="entry name" value="Serpin_sf_1"/>
</dbReference>
<proteinExistence type="inferred from homology"/>
<gene>
    <name evidence="6" type="ORF">g.35266</name>
</gene>
<organism evidence="6">
    <name type="scientific">Cuerna arida</name>
    <dbReference type="NCBI Taxonomy" id="1464854"/>
    <lineage>
        <taxon>Eukaryota</taxon>
        <taxon>Metazoa</taxon>
        <taxon>Ecdysozoa</taxon>
        <taxon>Arthropoda</taxon>
        <taxon>Hexapoda</taxon>
        <taxon>Insecta</taxon>
        <taxon>Pterygota</taxon>
        <taxon>Neoptera</taxon>
        <taxon>Paraneoptera</taxon>
        <taxon>Hemiptera</taxon>
        <taxon>Auchenorrhyncha</taxon>
        <taxon>Membracoidea</taxon>
        <taxon>Cicadellidae</taxon>
        <taxon>Cicadellinae</taxon>
        <taxon>Proconiini</taxon>
        <taxon>Cuerna</taxon>
    </lineage>
</organism>
<name>A0A1B6FK16_9HEMI</name>
<protein>
    <recommendedName>
        <fullName evidence="5">Serpin domain-containing protein</fullName>
    </recommendedName>
</protein>
<keyword evidence="2" id="KW-0722">Serine protease inhibitor</keyword>
<dbReference type="GO" id="GO:0004867">
    <property type="term" value="F:serine-type endopeptidase inhibitor activity"/>
    <property type="evidence" value="ECO:0007669"/>
    <property type="project" value="UniProtKB-KW"/>
</dbReference>
<feature type="region of interest" description="Disordered" evidence="4">
    <location>
        <begin position="1"/>
        <end position="31"/>
    </location>
</feature>
<dbReference type="InterPro" id="IPR042185">
    <property type="entry name" value="Serpin_sf_2"/>
</dbReference>
<feature type="compositionally biased region" description="Polar residues" evidence="4">
    <location>
        <begin position="527"/>
        <end position="540"/>
    </location>
</feature>
<feature type="compositionally biased region" description="Low complexity" evidence="4">
    <location>
        <begin position="154"/>
        <end position="179"/>
    </location>
</feature>
<feature type="compositionally biased region" description="Polar residues" evidence="4">
    <location>
        <begin position="413"/>
        <end position="436"/>
    </location>
</feature>
<feature type="compositionally biased region" description="Polar residues" evidence="4">
    <location>
        <begin position="9"/>
        <end position="25"/>
    </location>
</feature>
<feature type="compositionally biased region" description="Polar residues" evidence="4">
    <location>
        <begin position="600"/>
        <end position="613"/>
    </location>
</feature>
<feature type="non-terminal residue" evidence="6">
    <location>
        <position position="1"/>
    </location>
</feature>
<dbReference type="InterPro" id="IPR000215">
    <property type="entry name" value="Serpin_fam"/>
</dbReference>
<dbReference type="InterPro" id="IPR036186">
    <property type="entry name" value="Serpin_sf"/>
</dbReference>
<feature type="region of interest" description="Disordered" evidence="4">
    <location>
        <begin position="599"/>
        <end position="643"/>
    </location>
</feature>
<feature type="compositionally biased region" description="Polar residues" evidence="4">
    <location>
        <begin position="225"/>
        <end position="237"/>
    </location>
</feature>
<dbReference type="PANTHER" id="PTHR11461:SF372">
    <property type="entry name" value="ACCESSORY GLAND PROTEIN ACP76A-RELATED"/>
    <property type="match status" value="1"/>
</dbReference>
<feature type="compositionally biased region" description="Polar residues" evidence="4">
    <location>
        <begin position="363"/>
        <end position="395"/>
    </location>
</feature>
<evidence type="ECO:0000259" key="5">
    <source>
        <dbReference type="SMART" id="SM00093"/>
    </source>
</evidence>
<feature type="region of interest" description="Disordered" evidence="4">
    <location>
        <begin position="91"/>
        <end position="115"/>
    </location>
</feature>
<feature type="domain" description="Serpin" evidence="5">
    <location>
        <begin position="1073"/>
        <end position="1490"/>
    </location>
</feature>
<comment type="similarity">
    <text evidence="3">Belongs to the serpin family.</text>
</comment>